<dbReference type="NCBIfam" id="TIGR00040">
    <property type="entry name" value="yfcE"/>
    <property type="match status" value="1"/>
</dbReference>
<feature type="domain" description="Calcineurin-like phosphoesterase" evidence="3">
    <location>
        <begin position="1"/>
        <end position="145"/>
    </location>
</feature>
<gene>
    <name evidence="4" type="ordered locus">Bsel_1413</name>
</gene>
<accession>D6XSY9</accession>
<sequence>MKALILSDSHGWKKEVATVRDRHQDEVDVIFHCGDSELPYDAPELKGIEAVGGNCDLGSDYPDEIVTSIGEERFFAGHGHLFGIKMSELNLVYKGMENDASICLFGHTHQPVAVMNKGLLLVNPGSMREPRGYPTGSYAIIESDEETYQVRFFSVDGQELGDLSKTFPKE</sequence>
<dbReference type="GO" id="GO:0046872">
    <property type="term" value="F:metal ion binding"/>
    <property type="evidence" value="ECO:0007669"/>
    <property type="project" value="UniProtKB-KW"/>
</dbReference>
<dbReference type="Proteomes" id="UP000000271">
    <property type="component" value="Chromosome"/>
</dbReference>
<dbReference type="OrthoDB" id="9800565at2"/>
<dbReference type="HOGENOM" id="CLU_063749_2_0_9"/>
<dbReference type="Pfam" id="PF12850">
    <property type="entry name" value="Metallophos_2"/>
    <property type="match status" value="1"/>
</dbReference>
<dbReference type="EMBL" id="CP001791">
    <property type="protein sequence ID" value="ADH98925.1"/>
    <property type="molecule type" value="Genomic_DNA"/>
</dbReference>
<protein>
    <recommendedName>
        <fullName evidence="2">Phosphoesterase</fullName>
        <ecNumber evidence="2">3.1.4.-</ecNumber>
    </recommendedName>
</protein>
<dbReference type="EC" id="3.1.4.-" evidence="2"/>
<dbReference type="eggNOG" id="COG0622">
    <property type="taxonomic scope" value="Bacteria"/>
</dbReference>
<evidence type="ECO:0000313" key="5">
    <source>
        <dbReference type="Proteomes" id="UP000000271"/>
    </source>
</evidence>
<evidence type="ECO:0000256" key="2">
    <source>
        <dbReference type="RuleBase" id="RU362039"/>
    </source>
</evidence>
<comment type="similarity">
    <text evidence="1 2">Belongs to the metallophosphoesterase superfamily. YfcE family.</text>
</comment>
<dbReference type="InterPro" id="IPR000979">
    <property type="entry name" value="Phosphodiesterase_MJ0936/Vps29"/>
</dbReference>
<dbReference type="InterPro" id="IPR024654">
    <property type="entry name" value="Calcineurin-like_PHP_lpxH"/>
</dbReference>
<dbReference type="InterPro" id="IPR041802">
    <property type="entry name" value="MPP_YfcE"/>
</dbReference>
<reference evidence="4" key="1">
    <citation type="submission" date="2009-10" db="EMBL/GenBank/DDBJ databases">
        <title>Complete sequence of Bacillus selenitireducens MLS10.</title>
        <authorList>
            <consortium name="US DOE Joint Genome Institute"/>
            <person name="Lucas S."/>
            <person name="Copeland A."/>
            <person name="Lapidus A."/>
            <person name="Glavina del Rio T."/>
            <person name="Dalin E."/>
            <person name="Tice H."/>
            <person name="Bruce D."/>
            <person name="Goodwin L."/>
            <person name="Pitluck S."/>
            <person name="Sims D."/>
            <person name="Brettin T."/>
            <person name="Detter J.C."/>
            <person name="Han C."/>
            <person name="Larimer F."/>
            <person name="Land M."/>
            <person name="Hauser L."/>
            <person name="Kyrpides N."/>
            <person name="Ovchinnikova G."/>
            <person name="Stolz J."/>
        </authorList>
    </citation>
    <scope>NUCLEOTIDE SEQUENCE [LARGE SCALE GENOMIC DNA]</scope>
    <source>
        <strain evidence="4">MLS10</strain>
    </source>
</reference>
<dbReference type="Gene3D" id="3.60.21.10">
    <property type="match status" value="1"/>
</dbReference>
<comment type="cofactor">
    <cofactor evidence="2">
        <name>a divalent metal cation</name>
        <dbReference type="ChEBI" id="CHEBI:60240"/>
    </cofactor>
</comment>
<dbReference type="STRING" id="439292.Bsel_1413"/>
<name>D6XSY9_BACIE</name>
<dbReference type="InterPro" id="IPR029052">
    <property type="entry name" value="Metallo-depent_PP-like"/>
</dbReference>
<proteinExistence type="inferred from homology"/>
<dbReference type="KEGG" id="bse:Bsel_1413"/>
<keyword evidence="5" id="KW-1185">Reference proteome</keyword>
<evidence type="ECO:0000313" key="4">
    <source>
        <dbReference type="EMBL" id="ADH98925.1"/>
    </source>
</evidence>
<dbReference type="PANTHER" id="PTHR11124">
    <property type="entry name" value="VACUOLAR SORTING PROTEIN VPS29"/>
    <property type="match status" value="1"/>
</dbReference>
<dbReference type="SUPFAM" id="SSF56300">
    <property type="entry name" value="Metallo-dependent phosphatases"/>
    <property type="match status" value="1"/>
</dbReference>
<dbReference type="AlphaFoldDB" id="D6XSY9"/>
<evidence type="ECO:0000256" key="1">
    <source>
        <dbReference type="ARBA" id="ARBA00008950"/>
    </source>
</evidence>
<dbReference type="RefSeq" id="WP_013172349.1">
    <property type="nucleotide sequence ID" value="NC_014219.1"/>
</dbReference>
<evidence type="ECO:0000259" key="3">
    <source>
        <dbReference type="Pfam" id="PF12850"/>
    </source>
</evidence>
<dbReference type="GO" id="GO:0016787">
    <property type="term" value="F:hydrolase activity"/>
    <property type="evidence" value="ECO:0007669"/>
    <property type="project" value="UniProtKB-UniRule"/>
</dbReference>
<organism evidence="4 5">
    <name type="scientific">Bacillus selenitireducens (strain ATCC 700615 / DSM 15326 / MLS10)</name>
    <dbReference type="NCBI Taxonomy" id="439292"/>
    <lineage>
        <taxon>Bacteria</taxon>
        <taxon>Bacillati</taxon>
        <taxon>Bacillota</taxon>
        <taxon>Bacilli</taxon>
        <taxon>Bacillales</taxon>
        <taxon>Bacillaceae</taxon>
        <taxon>Salisediminibacterium</taxon>
    </lineage>
</organism>
<keyword evidence="2" id="KW-0479">Metal-binding</keyword>
<dbReference type="CDD" id="cd00841">
    <property type="entry name" value="MPP_YfcE"/>
    <property type="match status" value="1"/>
</dbReference>